<organism evidence="13 14">
    <name type="scientific">Nocardia arthritidis</name>
    <dbReference type="NCBI Taxonomy" id="228602"/>
    <lineage>
        <taxon>Bacteria</taxon>
        <taxon>Bacillati</taxon>
        <taxon>Actinomycetota</taxon>
        <taxon>Actinomycetes</taxon>
        <taxon>Mycobacteriales</taxon>
        <taxon>Nocardiaceae</taxon>
        <taxon>Nocardia</taxon>
    </lineage>
</organism>
<dbReference type="InterPro" id="IPR014031">
    <property type="entry name" value="Ketoacyl_synth_C"/>
</dbReference>
<dbReference type="FunFam" id="3.40.47.10:FF:000019">
    <property type="entry name" value="Polyketide synthase type I"/>
    <property type="match status" value="1"/>
</dbReference>
<dbReference type="PANTHER" id="PTHR43775">
    <property type="entry name" value="FATTY ACID SYNTHASE"/>
    <property type="match status" value="1"/>
</dbReference>
<dbReference type="InterPro" id="IPR018201">
    <property type="entry name" value="Ketoacyl_synth_AS"/>
</dbReference>
<dbReference type="SMART" id="SM01294">
    <property type="entry name" value="PKS_PP_betabranch"/>
    <property type="match status" value="1"/>
</dbReference>
<dbReference type="InterPro" id="IPR020806">
    <property type="entry name" value="PKS_PP-bd"/>
</dbReference>
<dbReference type="InterPro" id="IPR001227">
    <property type="entry name" value="Ac_transferase_dom_sf"/>
</dbReference>
<dbReference type="InterPro" id="IPR050091">
    <property type="entry name" value="PKS_NRPS_Biosynth_Enz"/>
</dbReference>
<dbReference type="GO" id="GO:0006633">
    <property type="term" value="P:fatty acid biosynthetic process"/>
    <property type="evidence" value="ECO:0007669"/>
    <property type="project" value="InterPro"/>
</dbReference>
<dbReference type="SUPFAM" id="SSF47336">
    <property type="entry name" value="ACP-like"/>
    <property type="match status" value="2"/>
</dbReference>
<evidence type="ECO:0000256" key="3">
    <source>
        <dbReference type="ARBA" id="ARBA00022553"/>
    </source>
</evidence>
<evidence type="ECO:0000256" key="7">
    <source>
        <dbReference type="ARBA" id="ARBA00023268"/>
    </source>
</evidence>
<evidence type="ECO:0000256" key="1">
    <source>
        <dbReference type="ARBA" id="ARBA00005189"/>
    </source>
</evidence>
<dbReference type="InterPro" id="IPR014030">
    <property type="entry name" value="Ketoacyl_synth_N"/>
</dbReference>
<dbReference type="Proteomes" id="UP000503540">
    <property type="component" value="Chromosome"/>
</dbReference>
<dbReference type="PROSITE" id="PS01162">
    <property type="entry name" value="QOR_ZETA_CRYSTAL"/>
    <property type="match status" value="1"/>
</dbReference>
<feature type="active site" description="Proton donor; for dehydratase activity" evidence="9">
    <location>
        <position position="1213"/>
    </location>
</feature>
<evidence type="ECO:0000256" key="5">
    <source>
        <dbReference type="ARBA" id="ARBA00022832"/>
    </source>
</evidence>
<dbReference type="Pfam" id="PF22953">
    <property type="entry name" value="SpnB_Rossmann"/>
    <property type="match status" value="1"/>
</dbReference>
<dbReference type="SMART" id="SM00827">
    <property type="entry name" value="PKS_AT"/>
    <property type="match status" value="1"/>
</dbReference>
<accession>A0A6G9YM19</accession>
<dbReference type="GO" id="GO:0031177">
    <property type="term" value="F:phosphopantetheine binding"/>
    <property type="evidence" value="ECO:0007669"/>
    <property type="project" value="InterPro"/>
</dbReference>
<dbReference type="PROSITE" id="PS50075">
    <property type="entry name" value="CARRIER"/>
    <property type="match status" value="2"/>
</dbReference>
<dbReference type="CDD" id="cd05195">
    <property type="entry name" value="enoyl_red"/>
    <property type="match status" value="1"/>
</dbReference>
<dbReference type="RefSeq" id="WP_167476679.1">
    <property type="nucleotide sequence ID" value="NZ_CP046172.1"/>
</dbReference>
<dbReference type="SMART" id="SM00826">
    <property type="entry name" value="PKS_DH"/>
    <property type="match status" value="1"/>
</dbReference>
<dbReference type="InterPro" id="IPR020841">
    <property type="entry name" value="PKS_Beta-ketoAc_synthase_dom"/>
</dbReference>
<evidence type="ECO:0000313" key="13">
    <source>
        <dbReference type="EMBL" id="QIS14242.1"/>
    </source>
</evidence>
<dbReference type="Gene3D" id="3.90.180.10">
    <property type="entry name" value="Medium-chain alcohol dehydrogenases, catalytic domain"/>
    <property type="match status" value="1"/>
</dbReference>
<feature type="domain" description="Carrier" evidence="10">
    <location>
        <begin position="31"/>
        <end position="106"/>
    </location>
</feature>
<dbReference type="InterPro" id="IPR011032">
    <property type="entry name" value="GroES-like_sf"/>
</dbReference>
<protein>
    <submittedName>
        <fullName evidence="13">SDR family NAD(P)-dependent oxidoreductase</fullName>
    </submittedName>
</protein>
<dbReference type="Pfam" id="PF00550">
    <property type="entry name" value="PP-binding"/>
    <property type="match status" value="2"/>
</dbReference>
<keyword evidence="7" id="KW-0511">Multifunctional enzyme</keyword>
<dbReference type="PROSITE" id="PS52019">
    <property type="entry name" value="PKS_MFAS_DH"/>
    <property type="match status" value="1"/>
</dbReference>
<dbReference type="InterPro" id="IPR036736">
    <property type="entry name" value="ACP-like_sf"/>
</dbReference>
<dbReference type="InterPro" id="IPR006162">
    <property type="entry name" value="Ppantetheine_attach_site"/>
</dbReference>
<feature type="domain" description="PKS/mFAS DH" evidence="12">
    <location>
        <begin position="1021"/>
        <end position="1290"/>
    </location>
</feature>
<dbReference type="GO" id="GO:0004315">
    <property type="term" value="F:3-oxoacyl-[acyl-carrier-protein] synthase activity"/>
    <property type="evidence" value="ECO:0007669"/>
    <property type="project" value="InterPro"/>
</dbReference>
<evidence type="ECO:0000256" key="8">
    <source>
        <dbReference type="ARBA" id="ARBA00023315"/>
    </source>
</evidence>
<feature type="domain" description="Ketosynthase family 3 (KS3)" evidence="11">
    <location>
        <begin position="124"/>
        <end position="549"/>
    </location>
</feature>
<dbReference type="EMBL" id="CP046172">
    <property type="protein sequence ID" value="QIS14242.1"/>
    <property type="molecule type" value="Genomic_DNA"/>
</dbReference>
<dbReference type="PROSITE" id="PS00012">
    <property type="entry name" value="PHOSPHOPANTETHEINE"/>
    <property type="match status" value="1"/>
</dbReference>
<dbReference type="Pfam" id="PF08240">
    <property type="entry name" value="ADH_N"/>
    <property type="match status" value="1"/>
</dbReference>
<dbReference type="InterPro" id="IPR032821">
    <property type="entry name" value="PKS_assoc"/>
</dbReference>
<dbReference type="CDD" id="cd08956">
    <property type="entry name" value="KR_3_FAS_SDR_x"/>
    <property type="match status" value="1"/>
</dbReference>
<dbReference type="PROSITE" id="PS00606">
    <property type="entry name" value="KS3_1"/>
    <property type="match status" value="1"/>
</dbReference>
<dbReference type="InterPro" id="IPR049900">
    <property type="entry name" value="PKS_mFAS_DH"/>
</dbReference>
<dbReference type="SMART" id="SM00825">
    <property type="entry name" value="PKS_KS"/>
    <property type="match status" value="1"/>
</dbReference>
<keyword evidence="6" id="KW-0443">Lipid metabolism</keyword>
<evidence type="ECO:0000259" key="11">
    <source>
        <dbReference type="PROSITE" id="PS52004"/>
    </source>
</evidence>
<feature type="region of interest" description="C-terminal hotdog fold" evidence="9">
    <location>
        <begin position="1154"/>
        <end position="1290"/>
    </location>
</feature>
<dbReference type="InterPro" id="IPR055123">
    <property type="entry name" value="SpnB-like_Rossmann"/>
</dbReference>
<dbReference type="InterPro" id="IPR036291">
    <property type="entry name" value="NAD(P)-bd_dom_sf"/>
</dbReference>
<dbReference type="Gene3D" id="3.10.129.110">
    <property type="entry name" value="Polyketide synthase dehydratase"/>
    <property type="match status" value="1"/>
</dbReference>
<reference evidence="13 14" key="1">
    <citation type="journal article" date="2019" name="ACS Chem. Biol.">
        <title>Identification and Mobilization of a Cryptic Antibiotic Biosynthesis Gene Locus from a Human-Pathogenic Nocardia Isolate.</title>
        <authorList>
            <person name="Herisse M."/>
            <person name="Ishida K."/>
            <person name="Porter J.L."/>
            <person name="Howden B."/>
            <person name="Hertweck C."/>
            <person name="Stinear T.P."/>
            <person name="Pidot S.J."/>
        </authorList>
    </citation>
    <scope>NUCLEOTIDE SEQUENCE [LARGE SCALE GENOMIC DNA]</scope>
    <source>
        <strain evidence="13 14">AUSMDU00012717</strain>
    </source>
</reference>
<dbReference type="InterPro" id="IPR020843">
    <property type="entry name" value="ER"/>
</dbReference>
<dbReference type="InterPro" id="IPR016035">
    <property type="entry name" value="Acyl_Trfase/lysoPLipase"/>
</dbReference>
<dbReference type="Gene3D" id="3.40.50.720">
    <property type="entry name" value="NAD(P)-binding Rossmann-like Domain"/>
    <property type="match status" value="1"/>
</dbReference>
<dbReference type="CDD" id="cd00833">
    <property type="entry name" value="PKS"/>
    <property type="match status" value="1"/>
</dbReference>
<proteinExistence type="predicted"/>
<evidence type="ECO:0000256" key="6">
    <source>
        <dbReference type="ARBA" id="ARBA00023098"/>
    </source>
</evidence>
<dbReference type="SMART" id="SM00822">
    <property type="entry name" value="PKS_KR"/>
    <property type="match status" value="1"/>
</dbReference>
<dbReference type="Pfam" id="PF14765">
    <property type="entry name" value="PS-DH"/>
    <property type="match status" value="1"/>
</dbReference>
<dbReference type="InterPro" id="IPR057326">
    <property type="entry name" value="KR_dom"/>
</dbReference>
<dbReference type="SUPFAM" id="SSF50129">
    <property type="entry name" value="GroES-like"/>
    <property type="match status" value="1"/>
</dbReference>
<dbReference type="Pfam" id="PF21089">
    <property type="entry name" value="PKS_DH_N"/>
    <property type="match status" value="1"/>
</dbReference>
<sequence>MRAELNEQREPNDWRAVIAELATAPDPERVRALTELVTAQTRAALGERVPERFEPARPFLELGFDSLAAVELHRRLVAATGLELPVTLVFDYPTPQRLVRLLCGELFGSGAESGTDADGGSHIDEPIAIVGMACRYPGGVGSPEQLWQLVADGVDATSEFPTDRGWDLAALYDPDPATPGTSYTRRGGFLYDAAEFDASFFGVSPREALAMDPQQRLLLRCTWELFERAGIQPETVTGSGTGVFVGAETREYGPRTRDTEEKLAAYRMTGTASSVISGRLAYFFGFEGPTMTVDTACSSSLVALHLAAQSLRLGECRLAVVGGATVLPGPDDFVAFSRQRGLAPDGRCKPFADAADGTAWGEGVGVLLVERLLDARRNGHRVLAVIRGSAVNSDGTSNGLTAPNGPAQRRVIMRALAVAGLAPAEVDAVEAHGTGTTLGDPIEAHALIGAYGQGRIDPLWIGSIKSNIGHTQSAAGLAGVIKTVQAMRHGVLPRTLHAETPSTQVDWSAGKLALLTEARPWHTPGGRPRRAGVSSFGMSGTNAHVILEEAVEDAVEAADDAPFHGWPVLLSGADPAALRRQADKLREHLDSVTESAVPALAAAAATRRTALDARAALFAADRDELRAALTRLVDGAESAAVIGPADSRPGQVGVLFTGGGSQRLGAGRELYQRFDVFAAAFDKACDYLNLQLDRPLETVLFAAPGSAEAELLQVFSYHQCALFAVQVALFRLLEHLGFRADYVAGHSSGELAAAHVAGVLSLEDAAMLAAARVRLSDELPVGGVMVAVQATESEVVPLLTEQVSVAAVNGVESIVLSGAEDEVLAIVDGLRARGRRTKRLAINHASHSPLVAGLLAEYEQIAELATYHPPRIPFVSTVTGGLVAAEIATPEYWIRHIRNPVRFLDAVRSLRELGVGTFVELGPDSVLSQLVLDCLDDSAAADAVAVPVLRSGSGDADNLARALATLHVRGVPFDWETVFAGIAADDDALPTYAFDRTTYWLEDTGPQAGAATTLGLDPADHPLLGAAVVLPEAEGLVLTGRLSVRTHPWLADHAVDGAVLVPGTAFVELARHAGDQVGAGQVEELTLELPLLLDAGARQVRFVVGAADERQRRSLRVYSRPDDGREWVRHATGSLVPADDAEPAGLLEWPPRDADALDVTGLYDDLAAQGYHYGSSFRGLAAAWRAGTDVYAEVVLPDTADATGFGLHPALLDAALHGIGSAASADSKQVELPFNWSGVRLYAVGARRLRVRIRPVSGDGVTIRIADHTGAPVADIERLTLRAADPAAMNGAAARLGDSLFHVRWAPVHLPEAVVHADRCARVGTIGFGPEFADLAELGAAIDAGMPVPQHLFLPISSTPDGELAGNVHGAVRDCLDTAQNLLADTRFEDTVAVFVSTGAVAVDSAAELTDLAAASAWGLLSSLQAEEPGRLLLIDVDERPDADALAAAPTAGEPRLAIRSGALRAPRLARAGTARSLTLVDDALPWRLRSSENGSLDELAIVSAPEQLRPLEPHEIRIAVRACGLNFQDVLRALGMRLSRDVVDTTMGNEGAGIVTEIGSAVTDLRVGDRVMGVFDPRIFGPVAVTDSRLVAPIPPGWSFHRAAAIPLVYLTAYYGLVDLGALAAGETVLVHAAAGGVGMAAVQLARALGAQVLATASPGKWSVLHRLGLRDEEIASSRDLEFAGKFGRVHVVLNSLAGEFTDASLGLLRVGGRFVEMGKTDLRDAAKIAERYPGITYAAFDLLLDAGPERIRQMWRELRELFDSGRLQPEPPTVWDVRHAPELFRTMSQGKHVGKQVLTIPARWDPDGTVLITGGTGALGGLVARHIVAAQGIRHLVLTSRRGPGAEGVERLVAELAELGARATVVACDAADRDALRDVLESIPDSHPLTAVVHAAGQLDDGLVRSMTAERLYTGMRSKVDAAVHLHELTEHLDLAGFVMFSSAAGVFGEAGQGNYAAANTFLDALATYRRARGLPGLSVASGFWEQRSGMTGHLGEADIARMARSGMAPLSNADGLGLFDLAQAEPVPMVVAAHLNIGGMRAVETAALLRGLVRAPARRTVDAAVTGGPSLAERLAAAPVRDRDRMLLDIVRRHVIAVLDYDPSTQIDARQPFRDLGFDSLSAVELRNRIAAATSVRLPGTAVFDYPTPAELAAELRVRLLPDEAEPEPVEDAALRRALATIPVDRLRAAGLLDGLLDLIKREGDGEPERFTAAEQSIDEMDTDELIARALHDADSSGQWRVA</sequence>
<dbReference type="GO" id="GO:0016491">
    <property type="term" value="F:oxidoreductase activity"/>
    <property type="evidence" value="ECO:0007669"/>
    <property type="project" value="InterPro"/>
</dbReference>
<dbReference type="InterPro" id="IPR020807">
    <property type="entry name" value="PKS_DH"/>
</dbReference>
<evidence type="ECO:0000259" key="12">
    <source>
        <dbReference type="PROSITE" id="PS52019"/>
    </source>
</evidence>
<dbReference type="InterPro" id="IPR002364">
    <property type="entry name" value="Quin_OxRdtase/zeta-crystal_CS"/>
</dbReference>
<gene>
    <name evidence="13" type="ORF">F5544_32015</name>
</gene>
<dbReference type="Pfam" id="PF00698">
    <property type="entry name" value="Acyl_transf_1"/>
    <property type="match status" value="1"/>
</dbReference>
<dbReference type="InterPro" id="IPR009081">
    <property type="entry name" value="PP-bd_ACP"/>
</dbReference>
<keyword evidence="4" id="KW-0808">Transferase</keyword>
<dbReference type="Gene3D" id="3.40.50.11460">
    <property type="match status" value="1"/>
</dbReference>
<dbReference type="Pfam" id="PF16197">
    <property type="entry name" value="KAsynt_C_assoc"/>
    <property type="match status" value="1"/>
</dbReference>
<dbReference type="InterPro" id="IPR042104">
    <property type="entry name" value="PKS_dehydratase_sf"/>
</dbReference>
<feature type="active site" description="Proton acceptor; for dehydratase activity" evidence="9">
    <location>
        <position position="1053"/>
    </location>
</feature>
<evidence type="ECO:0000256" key="2">
    <source>
        <dbReference type="ARBA" id="ARBA00022450"/>
    </source>
</evidence>
<evidence type="ECO:0000256" key="4">
    <source>
        <dbReference type="ARBA" id="ARBA00022679"/>
    </source>
</evidence>
<dbReference type="InterPro" id="IPR049552">
    <property type="entry name" value="PKS_DH_N"/>
</dbReference>
<dbReference type="SUPFAM" id="SSF55048">
    <property type="entry name" value="Probable ACP-binding domain of malonyl-CoA ACP transacylase"/>
    <property type="match status" value="1"/>
</dbReference>
<dbReference type="Pfam" id="PF00109">
    <property type="entry name" value="ketoacyl-synt"/>
    <property type="match status" value="1"/>
</dbReference>
<feature type="region of interest" description="N-terminal hotdog fold" evidence="9">
    <location>
        <begin position="1021"/>
        <end position="1142"/>
    </location>
</feature>
<name>A0A6G9YM19_9NOCA</name>
<dbReference type="SUPFAM" id="SSF52151">
    <property type="entry name" value="FabD/lysophospholipase-like"/>
    <property type="match status" value="1"/>
</dbReference>
<keyword evidence="5" id="KW-0276">Fatty acid metabolism</keyword>
<dbReference type="GO" id="GO:0008270">
    <property type="term" value="F:zinc ion binding"/>
    <property type="evidence" value="ECO:0007669"/>
    <property type="project" value="InterPro"/>
</dbReference>
<dbReference type="Gene3D" id="1.10.1200.10">
    <property type="entry name" value="ACP-like"/>
    <property type="match status" value="2"/>
</dbReference>
<keyword evidence="2" id="KW-0596">Phosphopantetheine</keyword>
<feature type="domain" description="Carrier" evidence="10">
    <location>
        <begin position="2088"/>
        <end position="2163"/>
    </location>
</feature>
<dbReference type="PANTHER" id="PTHR43775:SF51">
    <property type="entry name" value="INACTIVE PHENOLPHTHIOCEROL SYNTHESIS POLYKETIDE SYNTHASE TYPE I PKS1-RELATED"/>
    <property type="match status" value="1"/>
</dbReference>
<dbReference type="KEGG" id="nah:F5544_32015"/>
<dbReference type="SMART" id="SM00829">
    <property type="entry name" value="PKS_ER"/>
    <property type="match status" value="1"/>
</dbReference>
<dbReference type="InterPro" id="IPR016039">
    <property type="entry name" value="Thiolase-like"/>
</dbReference>
<dbReference type="GO" id="GO:0004312">
    <property type="term" value="F:fatty acid synthase activity"/>
    <property type="evidence" value="ECO:0007669"/>
    <property type="project" value="TreeGrafter"/>
</dbReference>
<dbReference type="InterPro" id="IPR014043">
    <property type="entry name" value="Acyl_transferase_dom"/>
</dbReference>
<dbReference type="SMART" id="SM00823">
    <property type="entry name" value="PKS_PP"/>
    <property type="match status" value="2"/>
</dbReference>
<dbReference type="FunFam" id="1.10.1200.10:FF:000007">
    <property type="entry name" value="Probable polyketide synthase pks17"/>
    <property type="match status" value="1"/>
</dbReference>
<comment type="pathway">
    <text evidence="1">Lipid metabolism.</text>
</comment>
<dbReference type="InterPro" id="IPR049551">
    <property type="entry name" value="PKS_DH_C"/>
</dbReference>
<dbReference type="Gene3D" id="3.40.47.10">
    <property type="match status" value="1"/>
</dbReference>
<dbReference type="Gene3D" id="3.40.366.10">
    <property type="entry name" value="Malonyl-Coenzyme A Acyl Carrier Protein, domain 2"/>
    <property type="match status" value="1"/>
</dbReference>
<dbReference type="PROSITE" id="PS52004">
    <property type="entry name" value="KS3_2"/>
    <property type="match status" value="1"/>
</dbReference>
<evidence type="ECO:0000259" key="10">
    <source>
        <dbReference type="PROSITE" id="PS50075"/>
    </source>
</evidence>
<dbReference type="SUPFAM" id="SSF53901">
    <property type="entry name" value="Thiolase-like"/>
    <property type="match status" value="1"/>
</dbReference>
<dbReference type="Pfam" id="PF08659">
    <property type="entry name" value="KR"/>
    <property type="match status" value="1"/>
</dbReference>
<evidence type="ECO:0000256" key="9">
    <source>
        <dbReference type="PROSITE-ProRule" id="PRU01363"/>
    </source>
</evidence>
<evidence type="ECO:0000313" key="14">
    <source>
        <dbReference type="Proteomes" id="UP000503540"/>
    </source>
</evidence>
<keyword evidence="3" id="KW-0597">Phosphoprotein</keyword>
<dbReference type="InterPro" id="IPR013154">
    <property type="entry name" value="ADH-like_N"/>
</dbReference>
<dbReference type="InterPro" id="IPR013968">
    <property type="entry name" value="PKS_KR"/>
</dbReference>
<dbReference type="Pfam" id="PF02801">
    <property type="entry name" value="Ketoacyl-synt_C"/>
    <property type="match status" value="1"/>
</dbReference>
<dbReference type="SUPFAM" id="SSF51735">
    <property type="entry name" value="NAD(P)-binding Rossmann-fold domains"/>
    <property type="match status" value="3"/>
</dbReference>
<dbReference type="Gene3D" id="3.30.70.3290">
    <property type="match status" value="1"/>
</dbReference>
<keyword evidence="8" id="KW-0012">Acyltransferase</keyword>
<keyword evidence="14" id="KW-1185">Reference proteome</keyword>
<dbReference type="Pfam" id="PF13602">
    <property type="entry name" value="ADH_zinc_N_2"/>
    <property type="match status" value="1"/>
</dbReference>
<dbReference type="InterPro" id="IPR016036">
    <property type="entry name" value="Malonyl_transacylase_ACP-bd"/>
</dbReference>